<proteinExistence type="predicted"/>
<dbReference type="GeneID" id="110786138"/>
<keyword evidence="2" id="KW-0805">Transcription regulation</keyword>
<dbReference type="AlphaFoldDB" id="A0A9R0IC68"/>
<evidence type="ECO:0000256" key="5">
    <source>
        <dbReference type="SAM" id="MobiDB-lite"/>
    </source>
</evidence>
<dbReference type="SMART" id="SM00353">
    <property type="entry name" value="HLH"/>
    <property type="match status" value="1"/>
</dbReference>
<gene>
    <name evidence="9" type="primary">LOC110786138</name>
</gene>
<dbReference type="PANTHER" id="PTHR45959">
    <property type="entry name" value="BHLH TRANSCRIPTION FACTOR"/>
    <property type="match status" value="1"/>
</dbReference>
<feature type="region of interest" description="Disordered" evidence="5">
    <location>
        <begin position="83"/>
        <end position="119"/>
    </location>
</feature>
<comment type="subcellular location">
    <subcellularLocation>
        <location evidence="1">Nucleus</location>
    </subcellularLocation>
</comment>
<keyword evidence="8" id="KW-1185">Reference proteome</keyword>
<evidence type="ECO:0000259" key="7">
    <source>
        <dbReference type="PROSITE" id="PS51671"/>
    </source>
</evidence>
<feature type="region of interest" description="Disordered" evidence="5">
    <location>
        <begin position="189"/>
        <end position="229"/>
    </location>
</feature>
<feature type="compositionally biased region" description="Low complexity" evidence="5">
    <location>
        <begin position="190"/>
        <end position="216"/>
    </location>
</feature>
<keyword evidence="4" id="KW-0539">Nucleus</keyword>
<dbReference type="GO" id="GO:0005634">
    <property type="term" value="C:nucleus"/>
    <property type="evidence" value="ECO:0007669"/>
    <property type="project" value="UniProtKB-SubCell"/>
</dbReference>
<dbReference type="Proteomes" id="UP000813463">
    <property type="component" value="Chromosome 3"/>
</dbReference>
<dbReference type="PROSITE" id="PS50888">
    <property type="entry name" value="BHLH"/>
    <property type="match status" value="1"/>
</dbReference>
<dbReference type="InterPro" id="IPR052610">
    <property type="entry name" value="bHLH_transcription_regulator"/>
</dbReference>
<name>A0A9R0IC68_SPIOL</name>
<evidence type="ECO:0000259" key="6">
    <source>
        <dbReference type="PROSITE" id="PS50888"/>
    </source>
</evidence>
<dbReference type="RefSeq" id="XP_021846363.1">
    <property type="nucleotide sequence ID" value="XM_021990671.2"/>
</dbReference>
<sequence>MASTMEAWLAQLEMDQIHNVIENSCYQQYQESETMEACFDEQVADAAVIGEDFRYSVYDTSDDTASPPLDFLVDQFITTPHISDDNNIKNDVEESQPPSKEQALRGVRKRKRQPGKVQDHILAERRRRELLSQLFISLSALVPGLKKIDKISVLVEAIKHMKQLQEKVKVLEEVAAKRTVVVKKSKVMVDDNNNSSDDNVSSSTVADDSPNASSGSRGNGGGGGGGGGDNVSSFPEIDVMISGKALLLRVYCEKQKGIVAKLFAEIDKHDLKVTTSSVIPFENLALDITIVAQMERGFNHKNVKDFVRTLRKALRLASYQCNESSEDEH</sequence>
<reference evidence="8" key="1">
    <citation type="journal article" date="2021" name="Nat. Commun.">
        <title>Genomic analyses provide insights into spinach domestication and the genetic basis of agronomic traits.</title>
        <authorList>
            <person name="Cai X."/>
            <person name="Sun X."/>
            <person name="Xu C."/>
            <person name="Sun H."/>
            <person name="Wang X."/>
            <person name="Ge C."/>
            <person name="Zhang Z."/>
            <person name="Wang Q."/>
            <person name="Fei Z."/>
            <person name="Jiao C."/>
            <person name="Wang Q."/>
        </authorList>
    </citation>
    <scope>NUCLEOTIDE SEQUENCE [LARGE SCALE GENOMIC DNA]</scope>
    <source>
        <strain evidence="8">cv. Varoflay</strain>
    </source>
</reference>
<dbReference type="OrthoDB" id="690068at2759"/>
<evidence type="ECO:0000256" key="1">
    <source>
        <dbReference type="ARBA" id="ARBA00004123"/>
    </source>
</evidence>
<dbReference type="Pfam" id="PF00010">
    <property type="entry name" value="HLH"/>
    <property type="match status" value="1"/>
</dbReference>
<dbReference type="InterPro" id="IPR002912">
    <property type="entry name" value="ACT_dom"/>
</dbReference>
<dbReference type="SUPFAM" id="SSF47459">
    <property type="entry name" value="HLH, helix-loop-helix DNA-binding domain"/>
    <property type="match status" value="1"/>
</dbReference>
<dbReference type="Gene3D" id="4.10.280.10">
    <property type="entry name" value="Helix-loop-helix DNA-binding domain"/>
    <property type="match status" value="1"/>
</dbReference>
<organism evidence="8 9">
    <name type="scientific">Spinacia oleracea</name>
    <name type="common">Spinach</name>
    <dbReference type="NCBI Taxonomy" id="3562"/>
    <lineage>
        <taxon>Eukaryota</taxon>
        <taxon>Viridiplantae</taxon>
        <taxon>Streptophyta</taxon>
        <taxon>Embryophyta</taxon>
        <taxon>Tracheophyta</taxon>
        <taxon>Spermatophyta</taxon>
        <taxon>Magnoliopsida</taxon>
        <taxon>eudicotyledons</taxon>
        <taxon>Gunneridae</taxon>
        <taxon>Pentapetalae</taxon>
        <taxon>Caryophyllales</taxon>
        <taxon>Chenopodiaceae</taxon>
        <taxon>Chenopodioideae</taxon>
        <taxon>Anserineae</taxon>
        <taxon>Spinacia</taxon>
    </lineage>
</organism>
<dbReference type="KEGG" id="soe:110786138"/>
<feature type="compositionally biased region" description="Basic and acidic residues" evidence="5">
    <location>
        <begin position="83"/>
        <end position="92"/>
    </location>
</feature>
<evidence type="ECO:0000256" key="3">
    <source>
        <dbReference type="ARBA" id="ARBA00023163"/>
    </source>
</evidence>
<evidence type="ECO:0000313" key="9">
    <source>
        <dbReference type="RefSeq" id="XP_021846363.1"/>
    </source>
</evidence>
<dbReference type="GO" id="GO:0046983">
    <property type="term" value="F:protein dimerization activity"/>
    <property type="evidence" value="ECO:0007669"/>
    <property type="project" value="InterPro"/>
</dbReference>
<feature type="domain" description="BHLH" evidence="6">
    <location>
        <begin position="115"/>
        <end position="164"/>
    </location>
</feature>
<reference evidence="9" key="2">
    <citation type="submission" date="2025-08" db="UniProtKB">
        <authorList>
            <consortium name="RefSeq"/>
        </authorList>
    </citation>
    <scope>IDENTIFICATION</scope>
    <source>
        <tissue evidence="9">Leaf</tissue>
    </source>
</reference>
<feature type="domain" description="ACT" evidence="7">
    <location>
        <begin position="247"/>
        <end position="324"/>
    </location>
</feature>
<protein>
    <submittedName>
        <fullName evidence="9">Transcription factor bHLH18</fullName>
    </submittedName>
</protein>
<evidence type="ECO:0000313" key="8">
    <source>
        <dbReference type="Proteomes" id="UP000813463"/>
    </source>
</evidence>
<evidence type="ECO:0000256" key="4">
    <source>
        <dbReference type="ARBA" id="ARBA00023242"/>
    </source>
</evidence>
<accession>A0A9R0IC68</accession>
<dbReference type="InterPro" id="IPR036638">
    <property type="entry name" value="HLH_DNA-bd_sf"/>
</dbReference>
<feature type="compositionally biased region" description="Gly residues" evidence="5">
    <location>
        <begin position="217"/>
        <end position="229"/>
    </location>
</feature>
<dbReference type="PANTHER" id="PTHR45959:SF2">
    <property type="entry name" value="BHLH TRANSCRIPTION FACTOR"/>
    <property type="match status" value="1"/>
</dbReference>
<evidence type="ECO:0000256" key="2">
    <source>
        <dbReference type="ARBA" id="ARBA00023015"/>
    </source>
</evidence>
<keyword evidence="3" id="KW-0804">Transcription</keyword>
<dbReference type="PROSITE" id="PS51671">
    <property type="entry name" value="ACT"/>
    <property type="match status" value="1"/>
</dbReference>
<dbReference type="InterPro" id="IPR011598">
    <property type="entry name" value="bHLH_dom"/>
</dbReference>